<reference evidence="3" key="4">
    <citation type="submission" date="2020-09" db="EMBL/GenBank/DDBJ databases">
        <authorList>
            <person name="Sun Q."/>
            <person name="Ohkuma M."/>
        </authorList>
    </citation>
    <scope>NUCLEOTIDE SEQUENCE</scope>
    <source>
        <strain evidence="3">JCM 31740</strain>
    </source>
</reference>
<keyword evidence="1" id="KW-0812">Transmembrane</keyword>
<feature type="transmembrane region" description="Helical" evidence="1">
    <location>
        <begin position="12"/>
        <end position="31"/>
    </location>
</feature>
<evidence type="ECO:0000313" key="4">
    <source>
        <dbReference type="Proteomes" id="UP000276741"/>
    </source>
</evidence>
<dbReference type="AlphaFoldDB" id="A0A348B186"/>
<accession>A0A348B186</accession>
<keyword evidence="4" id="KW-1185">Reference proteome</keyword>
<organism evidence="2 4">
    <name type="scientific">Sulfodiicoccus acidiphilus</name>
    <dbReference type="NCBI Taxonomy" id="1670455"/>
    <lineage>
        <taxon>Archaea</taxon>
        <taxon>Thermoproteota</taxon>
        <taxon>Thermoprotei</taxon>
        <taxon>Sulfolobales</taxon>
        <taxon>Sulfolobaceae</taxon>
        <taxon>Sulfodiicoccus</taxon>
    </lineage>
</organism>
<reference evidence="2" key="3">
    <citation type="journal article" date="2019" name="BMC Res. Notes">
        <title>Complete genome sequence of the Sulfodiicoccus acidiphilus strain HS-1T, the first crenarchaeon that lacks polB3, isolated from an acidic hot spring in Ohwaku-dani, Hakone, Japan.</title>
        <authorList>
            <person name="Sakai H.D."/>
            <person name="Kurosawa N."/>
        </authorList>
    </citation>
    <scope>NUCLEOTIDE SEQUENCE</scope>
    <source>
        <strain evidence="2">HS-1</strain>
    </source>
</reference>
<name>A0A348B186_9CREN</name>
<proteinExistence type="predicted"/>
<reference evidence="3" key="1">
    <citation type="journal article" date="2014" name="Int. J. Syst. Evol. Microbiol.">
        <title>Complete genome sequence of Corynebacterium casei LMG S-19264T (=DSM 44701T), isolated from a smear-ripened cheese.</title>
        <authorList>
            <consortium name="US DOE Joint Genome Institute (JGI-PGF)"/>
            <person name="Walter F."/>
            <person name="Albersmeier A."/>
            <person name="Kalinowski J."/>
            <person name="Ruckert C."/>
        </authorList>
    </citation>
    <scope>NUCLEOTIDE SEQUENCE</scope>
    <source>
        <strain evidence="3">JCM 31740</strain>
    </source>
</reference>
<dbReference type="EMBL" id="AP018553">
    <property type="protein sequence ID" value="BBD71938.1"/>
    <property type="molecule type" value="Genomic_DNA"/>
</dbReference>
<dbReference type="Proteomes" id="UP000616143">
    <property type="component" value="Unassembled WGS sequence"/>
</dbReference>
<keyword evidence="1" id="KW-1133">Transmembrane helix</keyword>
<evidence type="ECO:0000313" key="2">
    <source>
        <dbReference type="EMBL" id="BBD71938.1"/>
    </source>
</evidence>
<keyword evidence="1" id="KW-0472">Membrane</keyword>
<dbReference type="KEGG" id="sacd:HS1genome_0327"/>
<evidence type="ECO:0000313" key="3">
    <source>
        <dbReference type="EMBL" id="GGT91603.1"/>
    </source>
</evidence>
<dbReference type="Proteomes" id="UP000276741">
    <property type="component" value="Chromosome"/>
</dbReference>
<dbReference type="EMBL" id="BMQS01000005">
    <property type="protein sequence ID" value="GGT91603.1"/>
    <property type="molecule type" value="Genomic_DNA"/>
</dbReference>
<sequence>MRVIKLWTVSPYLLILVLASIPALHIGSHVLSVTLNGVSLDAYYNGTYQDYLVRTETVNLSSCRLVIVWVVLYNGSSPHSQPGIYPGGVYLNVGGQQITVPLFAIQPNSSRFYSLQSYGVGLFVFANLTNVSSPATRLPAYRSHAGSFLPLYGVLGALIFTAFQVLRRNK</sequence>
<feature type="transmembrane region" description="Helical" evidence="1">
    <location>
        <begin position="149"/>
        <end position="166"/>
    </location>
</feature>
<reference evidence="4" key="2">
    <citation type="submission" date="2018-04" db="EMBL/GenBank/DDBJ databases">
        <title>Complete genome sequence of Sulfodiicoccus acidiphilus strain HS-1.</title>
        <authorList>
            <person name="Sakai H.D."/>
            <person name="Kurosawa N."/>
        </authorList>
    </citation>
    <scope>NUCLEOTIDE SEQUENCE [LARGE SCALE GENOMIC DNA]</scope>
    <source>
        <strain evidence="4">HS-1</strain>
    </source>
</reference>
<protein>
    <submittedName>
        <fullName evidence="2">Uncharacterized protein</fullName>
    </submittedName>
</protein>
<evidence type="ECO:0000256" key="1">
    <source>
        <dbReference type="SAM" id="Phobius"/>
    </source>
</evidence>
<gene>
    <name evidence="3" type="ORF">GCM10007116_06650</name>
    <name evidence="2" type="ORF">HS1genome_0327</name>
</gene>
<feature type="transmembrane region" description="Helical" evidence="1">
    <location>
        <begin position="112"/>
        <end position="129"/>
    </location>
</feature>